<name>A0ABP0WCC3_9BRYO</name>
<proteinExistence type="inferred from homology"/>
<dbReference type="NCBIfam" id="TIGR00435">
    <property type="entry name" value="cysS"/>
    <property type="match status" value="1"/>
</dbReference>
<evidence type="ECO:0000256" key="11">
    <source>
        <dbReference type="SAM" id="MobiDB-lite"/>
    </source>
</evidence>
<dbReference type="PRINTS" id="PR00983">
    <property type="entry name" value="TRNASYNTHCYS"/>
</dbReference>
<keyword evidence="9" id="KW-0030">Aminoacyl-tRNA synthetase</keyword>
<dbReference type="InterPro" id="IPR014729">
    <property type="entry name" value="Rossmann-like_a/b/a_fold"/>
</dbReference>
<evidence type="ECO:0000256" key="4">
    <source>
        <dbReference type="ARBA" id="ARBA00022723"/>
    </source>
</evidence>
<feature type="domain" description="tRNA synthetases class I catalytic" evidence="12">
    <location>
        <begin position="216"/>
        <end position="512"/>
    </location>
</feature>
<evidence type="ECO:0000313" key="15">
    <source>
        <dbReference type="Proteomes" id="UP001497444"/>
    </source>
</evidence>
<dbReference type="InterPro" id="IPR056411">
    <property type="entry name" value="CysS_C"/>
</dbReference>
<evidence type="ECO:0000256" key="7">
    <source>
        <dbReference type="ARBA" id="ARBA00022840"/>
    </source>
</evidence>
<keyword evidence="6" id="KW-0862">Zinc</keyword>
<dbReference type="Gene3D" id="3.40.50.620">
    <property type="entry name" value="HUPs"/>
    <property type="match status" value="1"/>
</dbReference>
<keyword evidence="4" id="KW-0479">Metal-binding</keyword>
<evidence type="ECO:0000256" key="2">
    <source>
        <dbReference type="ARBA" id="ARBA00012832"/>
    </source>
</evidence>
<organism evidence="14 15">
    <name type="scientific">Sphagnum jensenii</name>
    <dbReference type="NCBI Taxonomy" id="128206"/>
    <lineage>
        <taxon>Eukaryota</taxon>
        <taxon>Viridiplantae</taxon>
        <taxon>Streptophyta</taxon>
        <taxon>Embryophyta</taxon>
        <taxon>Bryophyta</taxon>
        <taxon>Sphagnophytina</taxon>
        <taxon>Sphagnopsida</taxon>
        <taxon>Sphagnales</taxon>
        <taxon>Sphagnaceae</taxon>
        <taxon>Sphagnum</taxon>
    </lineage>
</organism>
<feature type="domain" description="Cysteinyl-tRNA ligase anticodon binding" evidence="13">
    <location>
        <begin position="640"/>
        <end position="684"/>
    </location>
</feature>
<dbReference type="EMBL" id="OZ020111">
    <property type="protein sequence ID" value="CAK9264502.1"/>
    <property type="molecule type" value="Genomic_DNA"/>
</dbReference>
<sequence length="696" mass="77724">MVRLLMGLSSLGHSASSLEAFVARRISPPLQRLMMPTTRSMPCGGGPLLSSEAALVQQSPRIISKRTYYLGRRSYGLFCLQRRRIADGTEGSARSKWGKTLVLATIPEKAEICRRRSDNGLGFRDLNSRQNAGRNMKGLGYDANGQELRSFCGCNQMELHLRVARMASSSGVVIESEKDREGEDEKKEGEANKQQQQQQPELELYNTMSKQKEKFRPKVAGKVSMYVCGVTSYDYSHIGHARVYVAFDVLFRYLKHVGYDVTYVRNFTDIDDKIIHRANELGEDPLELSRRFCREFHVDMALLQCLPPSMEPRVTDHIPQIVKMILQIIENGHGYVMEDGDVYFSVDSSPGYGCLSGRKLDENRAGERVAVDTRKQNPADFALWKSAKPGEPSWDSPWGPGRPGWHIECSAMSAEHLGPAFDIHGGGMDLIFPHHENEIAQSSAACVDSEVGYWLHNGFVTVDTEKMSKSLGNFFTIREVLETYHPLSLRLFLLGTHYRSPINYSKRQLDIATDRLFYFFQALADCNQILSEQGKGNEAVSKEASEYAKSMKAALTSSMADDLCTPVAIAALSEPLKLMNDLMHTKKGRKDRTRLASLQLLRREIEGVLNVLGFSVPCYTEVLDEIKEKALRRAGLAKADLAAQLQERAAAREAKNYARSDQIRAELAALGIALMDGGDGTQWRPGTNMEGISIAD</sequence>
<keyword evidence="3" id="KW-0436">Ligase</keyword>
<feature type="compositionally biased region" description="Basic and acidic residues" evidence="11">
    <location>
        <begin position="175"/>
        <end position="191"/>
    </location>
</feature>
<evidence type="ECO:0000259" key="13">
    <source>
        <dbReference type="Pfam" id="PF23493"/>
    </source>
</evidence>
<keyword evidence="5" id="KW-0547">Nucleotide-binding</keyword>
<keyword evidence="7" id="KW-0067">ATP-binding</keyword>
<accession>A0ABP0WCC3</accession>
<dbReference type="SUPFAM" id="SSF52374">
    <property type="entry name" value="Nucleotidylyl transferase"/>
    <property type="match status" value="1"/>
</dbReference>
<keyword evidence="15" id="KW-1185">Reference proteome</keyword>
<reference evidence="14" key="1">
    <citation type="submission" date="2024-02" db="EMBL/GenBank/DDBJ databases">
        <authorList>
            <consortium name="ELIXIR-Norway"/>
            <consortium name="Elixir Norway"/>
        </authorList>
    </citation>
    <scope>NUCLEOTIDE SEQUENCE</scope>
</reference>
<protein>
    <recommendedName>
        <fullName evidence="2">cysteine--tRNA ligase</fullName>
        <ecNumber evidence="2">6.1.1.16</ecNumber>
    </recommendedName>
    <alternativeName>
        <fullName evidence="10">Cysteinyl-tRNA synthetase</fullName>
    </alternativeName>
</protein>
<feature type="region of interest" description="Disordered" evidence="11">
    <location>
        <begin position="172"/>
        <end position="199"/>
    </location>
</feature>
<evidence type="ECO:0000256" key="6">
    <source>
        <dbReference type="ARBA" id="ARBA00022833"/>
    </source>
</evidence>
<evidence type="ECO:0000256" key="5">
    <source>
        <dbReference type="ARBA" id="ARBA00022741"/>
    </source>
</evidence>
<dbReference type="Gene3D" id="1.20.120.1910">
    <property type="entry name" value="Cysteine-tRNA ligase, C-terminal anti-codon recognition domain"/>
    <property type="match status" value="1"/>
</dbReference>
<evidence type="ECO:0000259" key="12">
    <source>
        <dbReference type="Pfam" id="PF01406"/>
    </source>
</evidence>
<evidence type="ECO:0000256" key="3">
    <source>
        <dbReference type="ARBA" id="ARBA00022598"/>
    </source>
</evidence>
<evidence type="ECO:0000256" key="1">
    <source>
        <dbReference type="ARBA" id="ARBA00001947"/>
    </source>
</evidence>
<evidence type="ECO:0000256" key="8">
    <source>
        <dbReference type="ARBA" id="ARBA00022917"/>
    </source>
</evidence>
<dbReference type="InterPro" id="IPR015803">
    <property type="entry name" value="Cys-tRNA-ligase"/>
</dbReference>
<evidence type="ECO:0000256" key="9">
    <source>
        <dbReference type="ARBA" id="ARBA00023146"/>
    </source>
</evidence>
<keyword evidence="8" id="KW-0648">Protein biosynthesis</keyword>
<dbReference type="EC" id="6.1.1.16" evidence="2"/>
<dbReference type="Pfam" id="PF23493">
    <property type="entry name" value="CysS_C"/>
    <property type="match status" value="1"/>
</dbReference>
<dbReference type="Proteomes" id="UP001497444">
    <property type="component" value="Chromosome 16"/>
</dbReference>
<dbReference type="InterPro" id="IPR009080">
    <property type="entry name" value="tRNAsynth_Ia_anticodon-bd"/>
</dbReference>
<dbReference type="Pfam" id="PF01406">
    <property type="entry name" value="tRNA-synt_1e"/>
    <property type="match status" value="1"/>
</dbReference>
<dbReference type="InterPro" id="IPR032678">
    <property type="entry name" value="tRNA-synt_1_cat_dom"/>
</dbReference>
<dbReference type="CDD" id="cd00672">
    <property type="entry name" value="CysRS_core"/>
    <property type="match status" value="1"/>
</dbReference>
<dbReference type="HAMAP" id="MF_00041">
    <property type="entry name" value="Cys_tRNA_synth"/>
    <property type="match status" value="1"/>
</dbReference>
<dbReference type="InterPro" id="IPR024909">
    <property type="entry name" value="Cys-tRNA/MSH_ligase"/>
</dbReference>
<dbReference type="PANTHER" id="PTHR10890">
    <property type="entry name" value="CYSTEINYL-TRNA SYNTHETASE"/>
    <property type="match status" value="1"/>
</dbReference>
<evidence type="ECO:0000256" key="10">
    <source>
        <dbReference type="ARBA" id="ARBA00031499"/>
    </source>
</evidence>
<dbReference type="SUPFAM" id="SSF47323">
    <property type="entry name" value="Anticodon-binding domain of a subclass of class I aminoacyl-tRNA synthetases"/>
    <property type="match status" value="1"/>
</dbReference>
<gene>
    <name evidence="14" type="ORF">CSSPJE1EN1_LOCUS9980</name>
</gene>
<comment type="cofactor">
    <cofactor evidence="1">
        <name>Zn(2+)</name>
        <dbReference type="ChEBI" id="CHEBI:29105"/>
    </cofactor>
</comment>
<dbReference type="PANTHER" id="PTHR10890:SF25">
    <property type="entry name" value="CYSTEINE--TRNA LIGASE, CHLOROPLASTIC_MITOCHONDRIAL"/>
    <property type="match status" value="1"/>
</dbReference>
<evidence type="ECO:0000313" key="14">
    <source>
        <dbReference type="EMBL" id="CAK9264502.1"/>
    </source>
</evidence>